<comment type="caution">
    <text evidence="3">The sequence shown here is derived from an EMBL/GenBank/DDBJ whole genome shotgun (WGS) entry which is preliminary data.</text>
</comment>
<keyword evidence="4" id="KW-1185">Reference proteome</keyword>
<dbReference type="NCBIfam" id="NF005451">
    <property type="entry name" value="PRK07044.1"/>
    <property type="match status" value="1"/>
</dbReference>
<feature type="domain" description="Class II aldolase/adducin N-terminal" evidence="2">
    <location>
        <begin position="24"/>
        <end position="203"/>
    </location>
</feature>
<proteinExistence type="inferred from homology"/>
<dbReference type="SUPFAM" id="SSF53639">
    <property type="entry name" value="AraD/HMP-PK domain-like"/>
    <property type="match status" value="1"/>
</dbReference>
<evidence type="ECO:0000313" key="4">
    <source>
        <dbReference type="Proteomes" id="UP000229498"/>
    </source>
</evidence>
<evidence type="ECO:0000313" key="3">
    <source>
        <dbReference type="EMBL" id="PJK28878.1"/>
    </source>
</evidence>
<comment type="similarity">
    <text evidence="1">Belongs to the aldolase class II family.</text>
</comment>
<evidence type="ECO:0000259" key="2">
    <source>
        <dbReference type="SMART" id="SM01007"/>
    </source>
</evidence>
<sequence>MPDTAPIVKSVRDKVSDAEWEVRVDLAAFYRLVAHYGWDDLTATHISARVPGEDAFLLNPHGLFFDEITASSLVKVDYDNNVLLDGGYPINQAGFTIHSAVLSGRPDVTCAAHTHTRAGMAVSAMKDGLLPLAQTALRFHNRLSYHDYEGVALDHSERERLIGHLGKNKAMILRNHGLLTCGESVSETFNLLFYLEKSCQLQVDCLGSGRELHLPDEETCEFTAQQFDKFSPLGKRDWPGLLRKLDRIDPGFRA</sequence>
<accession>A0A2M9FZI7</accession>
<dbReference type="Proteomes" id="UP000229498">
    <property type="component" value="Unassembled WGS sequence"/>
</dbReference>
<evidence type="ECO:0000256" key="1">
    <source>
        <dbReference type="ARBA" id="ARBA00037961"/>
    </source>
</evidence>
<dbReference type="AlphaFoldDB" id="A0A2M9FZI7"/>
<dbReference type="InterPro" id="IPR001303">
    <property type="entry name" value="Aldolase_II/adducin_N"/>
</dbReference>
<dbReference type="RefSeq" id="WP_109794983.1">
    <property type="nucleotide sequence ID" value="NZ_PHIG01000038.1"/>
</dbReference>
<dbReference type="OrthoDB" id="5291399at2"/>
<dbReference type="GO" id="GO:0005856">
    <property type="term" value="C:cytoskeleton"/>
    <property type="evidence" value="ECO:0007669"/>
    <property type="project" value="TreeGrafter"/>
</dbReference>
<dbReference type="InterPro" id="IPR051017">
    <property type="entry name" value="Aldolase-II_Adducin_sf"/>
</dbReference>
<dbReference type="InterPro" id="IPR036409">
    <property type="entry name" value="Aldolase_II/adducin_N_sf"/>
</dbReference>
<dbReference type="Pfam" id="PF00596">
    <property type="entry name" value="Aldolase_II"/>
    <property type="match status" value="1"/>
</dbReference>
<reference evidence="3 4" key="1">
    <citation type="submission" date="2017-11" db="EMBL/GenBank/DDBJ databases">
        <title>Draft genome sequence of Rhizobiales bacterium SY3-13.</title>
        <authorList>
            <person name="Sun C."/>
        </authorList>
    </citation>
    <scope>NUCLEOTIDE SEQUENCE [LARGE SCALE GENOMIC DNA]</scope>
    <source>
        <strain evidence="3 4">SY3-13</strain>
    </source>
</reference>
<dbReference type="PANTHER" id="PTHR10672:SF3">
    <property type="entry name" value="PROTEIN HU-LI TAI SHAO"/>
    <property type="match status" value="1"/>
</dbReference>
<dbReference type="Gene3D" id="3.40.225.10">
    <property type="entry name" value="Class II aldolase/adducin N-terminal domain"/>
    <property type="match status" value="1"/>
</dbReference>
<dbReference type="EMBL" id="PHIG01000038">
    <property type="protein sequence ID" value="PJK28878.1"/>
    <property type="molecule type" value="Genomic_DNA"/>
</dbReference>
<dbReference type="GO" id="GO:0051015">
    <property type="term" value="F:actin filament binding"/>
    <property type="evidence" value="ECO:0007669"/>
    <property type="project" value="TreeGrafter"/>
</dbReference>
<protein>
    <submittedName>
        <fullName evidence="3">Class II aldolase</fullName>
    </submittedName>
</protein>
<organism evidence="3 4">
    <name type="scientific">Minwuia thermotolerans</name>
    <dbReference type="NCBI Taxonomy" id="2056226"/>
    <lineage>
        <taxon>Bacteria</taxon>
        <taxon>Pseudomonadati</taxon>
        <taxon>Pseudomonadota</taxon>
        <taxon>Alphaproteobacteria</taxon>
        <taxon>Minwuiales</taxon>
        <taxon>Minwuiaceae</taxon>
        <taxon>Minwuia</taxon>
    </lineage>
</organism>
<dbReference type="PANTHER" id="PTHR10672">
    <property type="entry name" value="ADDUCIN"/>
    <property type="match status" value="1"/>
</dbReference>
<name>A0A2M9FZI7_9PROT</name>
<dbReference type="SMART" id="SM01007">
    <property type="entry name" value="Aldolase_II"/>
    <property type="match status" value="1"/>
</dbReference>
<gene>
    <name evidence="3" type="ORF">CVT23_14690</name>
</gene>